<comment type="caution">
    <text evidence="1">The sequence shown here is derived from an EMBL/GenBank/DDBJ whole genome shotgun (WGS) entry which is preliminary data.</text>
</comment>
<dbReference type="EMBL" id="JBEZNA010000008">
    <property type="protein sequence ID" value="MEU9576751.1"/>
    <property type="molecule type" value="Genomic_DNA"/>
</dbReference>
<dbReference type="RefSeq" id="WP_280871171.1">
    <property type="nucleotide sequence ID" value="NZ_JBEZNA010000008.1"/>
</dbReference>
<keyword evidence="2" id="KW-1185">Reference proteome</keyword>
<gene>
    <name evidence="1" type="ORF">AB0D95_05630</name>
</gene>
<dbReference type="Proteomes" id="UP001551584">
    <property type="component" value="Unassembled WGS sequence"/>
</dbReference>
<evidence type="ECO:0000313" key="1">
    <source>
        <dbReference type="EMBL" id="MEU9576751.1"/>
    </source>
</evidence>
<evidence type="ECO:0000313" key="2">
    <source>
        <dbReference type="Proteomes" id="UP001551584"/>
    </source>
</evidence>
<sequence length="286" mass="29989">MTVPGELLDRLVDDAGLFPPTALPMDQAVERHRADAEAAEAMHTHRFLVPASRVGELRRLLRDDEVFELGLIADRGADGLAAACAEAAADPRLRLALLEVPLAAFGEDERPALEAVSAALEDVPAGVPLYAEPVVQARPEPLLTALARHAGHRPLGAKLRCGGVRADLFPSAERVASFVTACVAAGVPFKATAGLHQAVRHTDPGTGFTHHGYLNLLLATATAANGGDRDAVRRVLETEDAAELARRAKELTGAQAAAARRALVSYGSCSTAAPVREARLLLGPPS</sequence>
<organism evidence="1 2">
    <name type="scientific">Streptomyces chilikensis</name>
    <dbReference type="NCBI Taxonomy" id="1194079"/>
    <lineage>
        <taxon>Bacteria</taxon>
        <taxon>Bacillati</taxon>
        <taxon>Actinomycetota</taxon>
        <taxon>Actinomycetes</taxon>
        <taxon>Kitasatosporales</taxon>
        <taxon>Streptomycetaceae</taxon>
        <taxon>Streptomyces</taxon>
    </lineage>
</organism>
<name>A0ABV3EKP0_9ACTN</name>
<accession>A0ABV3EKP0</accession>
<reference evidence="1 2" key="1">
    <citation type="submission" date="2024-06" db="EMBL/GenBank/DDBJ databases">
        <title>The Natural Products Discovery Center: Release of the First 8490 Sequenced Strains for Exploring Actinobacteria Biosynthetic Diversity.</title>
        <authorList>
            <person name="Kalkreuter E."/>
            <person name="Kautsar S.A."/>
            <person name="Yang D."/>
            <person name="Bader C.D."/>
            <person name="Teijaro C.N."/>
            <person name="Fluegel L."/>
            <person name="Davis C.M."/>
            <person name="Simpson J.R."/>
            <person name="Lauterbach L."/>
            <person name="Steele A.D."/>
            <person name="Gui C."/>
            <person name="Meng S."/>
            <person name="Li G."/>
            <person name="Viehrig K."/>
            <person name="Ye F."/>
            <person name="Su P."/>
            <person name="Kiefer A.F."/>
            <person name="Nichols A."/>
            <person name="Cepeda A.J."/>
            <person name="Yan W."/>
            <person name="Fan B."/>
            <person name="Jiang Y."/>
            <person name="Adhikari A."/>
            <person name="Zheng C.-J."/>
            <person name="Schuster L."/>
            <person name="Cowan T.M."/>
            <person name="Smanski M.J."/>
            <person name="Chevrette M.G."/>
            <person name="De Carvalho L.P.S."/>
            <person name="Shen B."/>
        </authorList>
    </citation>
    <scope>NUCLEOTIDE SEQUENCE [LARGE SCALE GENOMIC DNA]</scope>
    <source>
        <strain evidence="1 2">NPDC048117</strain>
    </source>
</reference>
<protein>
    <submittedName>
        <fullName evidence="1">Uncharacterized protein</fullName>
    </submittedName>
</protein>
<proteinExistence type="predicted"/>